<dbReference type="SUPFAM" id="SSF53448">
    <property type="entry name" value="Nucleotide-diphospho-sugar transferases"/>
    <property type="match status" value="1"/>
</dbReference>
<dbReference type="KEGG" id="mgin:FRZ54_08160"/>
<dbReference type="OrthoDB" id="186344at2"/>
<evidence type="ECO:0008006" key="3">
    <source>
        <dbReference type="Google" id="ProtNLM"/>
    </source>
</evidence>
<dbReference type="InterPro" id="IPR029044">
    <property type="entry name" value="Nucleotide-diphossugar_trans"/>
</dbReference>
<dbReference type="Gene3D" id="3.90.550.10">
    <property type="entry name" value="Spore Coat Polysaccharide Biosynthesis Protein SpsA, Chain A"/>
    <property type="match status" value="1"/>
</dbReference>
<name>A0A5B8UU41_9SPHI</name>
<accession>A0A5B8UU41</accession>
<dbReference type="AlphaFoldDB" id="A0A5B8UU41"/>
<dbReference type="Proteomes" id="UP000321479">
    <property type="component" value="Chromosome"/>
</dbReference>
<proteinExistence type="predicted"/>
<evidence type="ECO:0000313" key="1">
    <source>
        <dbReference type="EMBL" id="QEC62564.1"/>
    </source>
</evidence>
<keyword evidence="2" id="KW-1185">Reference proteome</keyword>
<dbReference type="EMBL" id="CP042436">
    <property type="protein sequence ID" value="QEC62564.1"/>
    <property type="molecule type" value="Genomic_DNA"/>
</dbReference>
<evidence type="ECO:0000313" key="2">
    <source>
        <dbReference type="Proteomes" id="UP000321479"/>
    </source>
</evidence>
<sequence length="281" mass="32592">MNKPVEITGSEKGILYVATGQKYVEEAIISATSCKVHNSYPIALITDRAAYDLPAGLFDEVIVKSAYFNYRDKLLIRHTPFAKTVFLDTDTYVVEPLDDLFSILDFREFAIHQADEGYEFSMPGMSNAMPEFNTGVIAFSLTPEVVRLFDDWDAAFDTNTEIKTDQYHLRRTLYSSAVRFAIFSSAYNFIVYYPNYVIQTVKVFHGRPAGLLREIAQDFNRIRHDFAWRRMYFPYNHQFTVIYQNLENSDISRLVRFNIRAFFANIYRRARLKSGKKTNGS</sequence>
<protein>
    <recommendedName>
        <fullName evidence="3">Nucleotide-diphospho-sugar transferase domain-containing protein</fullName>
    </recommendedName>
</protein>
<organism evidence="1 2">
    <name type="scientific">Mucilaginibacter ginsenosidivorans</name>
    <dbReference type="NCBI Taxonomy" id="398053"/>
    <lineage>
        <taxon>Bacteria</taxon>
        <taxon>Pseudomonadati</taxon>
        <taxon>Bacteroidota</taxon>
        <taxon>Sphingobacteriia</taxon>
        <taxon>Sphingobacteriales</taxon>
        <taxon>Sphingobacteriaceae</taxon>
        <taxon>Mucilaginibacter</taxon>
    </lineage>
</organism>
<reference evidence="1 2" key="1">
    <citation type="journal article" date="2017" name="Curr. Microbiol.">
        <title>Mucilaginibacter ginsenosidivorans sp. nov., Isolated from Soil of Ginseng Field.</title>
        <authorList>
            <person name="Kim M.M."/>
            <person name="Siddiqi M.Z."/>
            <person name="Im W.T."/>
        </authorList>
    </citation>
    <scope>NUCLEOTIDE SEQUENCE [LARGE SCALE GENOMIC DNA]</scope>
    <source>
        <strain evidence="1 2">Gsoil 3017</strain>
    </source>
</reference>
<dbReference type="RefSeq" id="WP_147031141.1">
    <property type="nucleotide sequence ID" value="NZ_CP042436.1"/>
</dbReference>
<gene>
    <name evidence="1" type="ORF">FRZ54_08160</name>
</gene>